<dbReference type="Pfam" id="PF07992">
    <property type="entry name" value="Pyr_redox_2"/>
    <property type="match status" value="1"/>
</dbReference>
<dbReference type="InterPro" id="IPR050097">
    <property type="entry name" value="Ferredoxin-NADP_redctase_2"/>
</dbReference>
<evidence type="ECO:0000313" key="5">
    <source>
        <dbReference type="Proteomes" id="UP000035159"/>
    </source>
</evidence>
<dbReference type="STRING" id="1330330.IX53_01325"/>
<organism evidence="4 5">
    <name type="scientific">Kosmotoga pacifica</name>
    <dbReference type="NCBI Taxonomy" id="1330330"/>
    <lineage>
        <taxon>Bacteria</taxon>
        <taxon>Thermotogati</taxon>
        <taxon>Thermotogota</taxon>
        <taxon>Thermotogae</taxon>
        <taxon>Kosmotogales</taxon>
        <taxon>Kosmotogaceae</taxon>
        <taxon>Kosmotoga</taxon>
    </lineage>
</organism>
<dbReference type="RefSeq" id="WP_047753818.1">
    <property type="nucleotide sequence ID" value="NZ_CAJUHA010000022.1"/>
</dbReference>
<dbReference type="Gene3D" id="3.50.50.60">
    <property type="entry name" value="FAD/NAD(P)-binding domain"/>
    <property type="match status" value="2"/>
</dbReference>
<dbReference type="PANTHER" id="PTHR48105">
    <property type="entry name" value="THIOREDOXIN REDUCTASE 1-RELATED-RELATED"/>
    <property type="match status" value="1"/>
</dbReference>
<evidence type="ECO:0000256" key="1">
    <source>
        <dbReference type="ARBA" id="ARBA00022630"/>
    </source>
</evidence>
<keyword evidence="2" id="KW-0560">Oxidoreductase</keyword>
<proteinExistence type="predicted"/>
<sequence length="279" mass="30575">MFVEVAIVGAGPAGITCAIQLEHHGIEFSLIEKERIGGLLLNANLVENLPLLPPIPGKEVVKMLKNTLERRGIDILYATVRTIEKIGSGFVLHHSDGIIQSRYIVLATGTLPKRIKAFEVSPRIVYEPFKLFDVVGKCIAIAGSGEAAFDAALNLAKRNNVVLFTKHEPHKVSPKLIERASKLKNIELKLCEPVKSVQVKGDGLLISTKASLAFYDYLLISIGRRANNGMISEDLLNCEELFLAGDVKRGALGQATMAMGDGMEAAQKIIERLRRRNRN</sequence>
<evidence type="ECO:0000313" key="4">
    <source>
        <dbReference type="EMBL" id="AKI96683.1"/>
    </source>
</evidence>
<evidence type="ECO:0000259" key="3">
    <source>
        <dbReference type="Pfam" id="PF07992"/>
    </source>
</evidence>
<accession>A0A0G2ZD08</accession>
<gene>
    <name evidence="4" type="ORF">IX53_01325</name>
</gene>
<keyword evidence="5" id="KW-1185">Reference proteome</keyword>
<dbReference type="Proteomes" id="UP000035159">
    <property type="component" value="Chromosome"/>
</dbReference>
<name>A0A0G2ZD08_9BACT</name>
<evidence type="ECO:0000256" key="2">
    <source>
        <dbReference type="ARBA" id="ARBA00023002"/>
    </source>
</evidence>
<dbReference type="PRINTS" id="PR00368">
    <property type="entry name" value="FADPNR"/>
</dbReference>
<dbReference type="GO" id="GO:0016491">
    <property type="term" value="F:oxidoreductase activity"/>
    <property type="evidence" value="ECO:0007669"/>
    <property type="project" value="UniProtKB-KW"/>
</dbReference>
<dbReference type="AlphaFoldDB" id="A0A0G2ZD08"/>
<keyword evidence="1" id="KW-0285">Flavoprotein</keyword>
<dbReference type="PRINTS" id="PR00469">
    <property type="entry name" value="PNDRDTASEII"/>
</dbReference>
<dbReference type="SUPFAM" id="SSF51905">
    <property type="entry name" value="FAD/NAD(P)-binding domain"/>
    <property type="match status" value="2"/>
</dbReference>
<dbReference type="InterPro" id="IPR036188">
    <property type="entry name" value="FAD/NAD-bd_sf"/>
</dbReference>
<reference evidence="4 5" key="1">
    <citation type="submission" date="2015-04" db="EMBL/GenBank/DDBJ databases">
        <title>Complete Genome Sequence of Kosmotoga pacifica SLHLJ1.</title>
        <authorList>
            <person name="Jiang L.J."/>
            <person name="Shao Z.Z."/>
            <person name="Jebbar M."/>
        </authorList>
    </citation>
    <scope>NUCLEOTIDE SEQUENCE [LARGE SCALE GENOMIC DNA]</scope>
    <source>
        <strain evidence="4 5">SLHLJ1</strain>
    </source>
</reference>
<dbReference type="EMBL" id="CP011232">
    <property type="protein sequence ID" value="AKI96683.1"/>
    <property type="molecule type" value="Genomic_DNA"/>
</dbReference>
<dbReference type="PATRIC" id="fig|1330330.3.peg.269"/>
<dbReference type="InterPro" id="IPR023753">
    <property type="entry name" value="FAD/NAD-binding_dom"/>
</dbReference>
<dbReference type="KEGG" id="kpf:IX53_01325"/>
<protein>
    <recommendedName>
        <fullName evidence="3">FAD/NAD(P)-binding domain-containing protein</fullName>
    </recommendedName>
</protein>
<feature type="domain" description="FAD/NAD(P)-binding" evidence="3">
    <location>
        <begin position="4"/>
        <end position="240"/>
    </location>
</feature>